<evidence type="ECO:0000313" key="1">
    <source>
        <dbReference type="EMBL" id="NHZ67302.1"/>
    </source>
</evidence>
<protein>
    <submittedName>
        <fullName evidence="1">Uncharacterized protein</fullName>
    </submittedName>
</protein>
<sequence length="91" mass="9939">MQMKEFGSVQAEMAEVQAQARKNANPQLEADAADALGRMLGLRGDVAGERRLLTEALALRRKVHGEDSYQVGMSYVNLGGSYMRANDNRPG</sequence>
<dbReference type="InterPro" id="IPR011990">
    <property type="entry name" value="TPR-like_helical_dom_sf"/>
</dbReference>
<gene>
    <name evidence="1" type="ORF">F1735_34580</name>
</gene>
<dbReference type="RefSeq" id="WP_167241613.1">
    <property type="nucleotide sequence ID" value="NZ_WHJF01000537.1"/>
</dbReference>
<dbReference type="EMBL" id="WHJF01000537">
    <property type="protein sequence ID" value="NHZ67302.1"/>
    <property type="molecule type" value="Genomic_DNA"/>
</dbReference>
<dbReference type="Proteomes" id="UP000610594">
    <property type="component" value="Unassembled WGS sequence"/>
</dbReference>
<keyword evidence="2" id="KW-1185">Reference proteome</keyword>
<proteinExistence type="predicted"/>
<dbReference type="Pfam" id="PF13374">
    <property type="entry name" value="TPR_10"/>
    <property type="match status" value="1"/>
</dbReference>
<feature type="non-terminal residue" evidence="1">
    <location>
        <position position="91"/>
    </location>
</feature>
<comment type="caution">
    <text evidence="1">The sequence shown here is derived from an EMBL/GenBank/DDBJ whole genome shotgun (WGS) entry which is preliminary data.</text>
</comment>
<accession>A0ABX0MZB1</accession>
<evidence type="ECO:0000313" key="2">
    <source>
        <dbReference type="Proteomes" id="UP000610594"/>
    </source>
</evidence>
<organism evidence="1 2">
    <name type="scientific">Massilia genomosp. 1</name>
    <dbReference type="NCBI Taxonomy" id="2609280"/>
    <lineage>
        <taxon>Bacteria</taxon>
        <taxon>Pseudomonadati</taxon>
        <taxon>Pseudomonadota</taxon>
        <taxon>Betaproteobacteria</taxon>
        <taxon>Burkholderiales</taxon>
        <taxon>Oxalobacteraceae</taxon>
        <taxon>Telluria group</taxon>
        <taxon>Massilia</taxon>
    </lineage>
</organism>
<reference evidence="1 2" key="1">
    <citation type="submission" date="2019-10" db="EMBL/GenBank/DDBJ databases">
        <title>Taxonomy of Antarctic Massilia spp.: description of Massilia rubra sp. nov., Massilia aquatica sp. nov., Massilia mucilaginosa sp. nov., Massilia frigida sp. nov. isolated from streams, lakes and regoliths.</title>
        <authorList>
            <person name="Holochova P."/>
            <person name="Sedlacek I."/>
            <person name="Kralova S."/>
            <person name="Maslanova I."/>
            <person name="Busse H.-J."/>
            <person name="Stankova E."/>
            <person name="Vrbovska V."/>
            <person name="Kovarovic V."/>
            <person name="Bartak M."/>
            <person name="Svec P."/>
            <person name="Pantucek R."/>
        </authorList>
    </citation>
    <scope>NUCLEOTIDE SEQUENCE [LARGE SCALE GENOMIC DNA]</scope>
    <source>
        <strain evidence="1 2">CCM 8694</strain>
    </source>
</reference>
<dbReference type="Gene3D" id="1.25.40.10">
    <property type="entry name" value="Tetratricopeptide repeat domain"/>
    <property type="match status" value="1"/>
</dbReference>
<name>A0ABX0MZB1_9BURK</name>